<feature type="region of interest" description="Disordered" evidence="1">
    <location>
        <begin position="1"/>
        <end position="24"/>
    </location>
</feature>
<sequence length="24" mass="2810">MWQRSSNSMSPTVMKKQLQGRIES</sequence>
<proteinExistence type="predicted"/>
<evidence type="ECO:0000313" key="2">
    <source>
        <dbReference type="EMBL" id="JAD94463.1"/>
    </source>
</evidence>
<organism evidence="2">
    <name type="scientific">Arundo donax</name>
    <name type="common">Giant reed</name>
    <name type="synonym">Donax arundinaceus</name>
    <dbReference type="NCBI Taxonomy" id="35708"/>
    <lineage>
        <taxon>Eukaryota</taxon>
        <taxon>Viridiplantae</taxon>
        <taxon>Streptophyta</taxon>
        <taxon>Embryophyta</taxon>
        <taxon>Tracheophyta</taxon>
        <taxon>Spermatophyta</taxon>
        <taxon>Magnoliopsida</taxon>
        <taxon>Liliopsida</taxon>
        <taxon>Poales</taxon>
        <taxon>Poaceae</taxon>
        <taxon>PACMAD clade</taxon>
        <taxon>Arundinoideae</taxon>
        <taxon>Arundineae</taxon>
        <taxon>Arundo</taxon>
    </lineage>
</organism>
<accession>A0A0A9E612</accession>
<reference evidence="2" key="1">
    <citation type="submission" date="2014-09" db="EMBL/GenBank/DDBJ databases">
        <authorList>
            <person name="Magalhaes I.L.F."/>
            <person name="Oliveira U."/>
            <person name="Santos F.R."/>
            <person name="Vidigal T.H.D.A."/>
            <person name="Brescovit A.D."/>
            <person name="Santos A.J."/>
        </authorList>
    </citation>
    <scope>NUCLEOTIDE SEQUENCE</scope>
    <source>
        <tissue evidence="2">Shoot tissue taken approximately 20 cm above the soil surface</tissue>
    </source>
</reference>
<dbReference type="AlphaFoldDB" id="A0A0A9E612"/>
<reference evidence="2" key="2">
    <citation type="journal article" date="2015" name="Data Brief">
        <title>Shoot transcriptome of the giant reed, Arundo donax.</title>
        <authorList>
            <person name="Barrero R.A."/>
            <person name="Guerrero F.D."/>
            <person name="Moolhuijzen P."/>
            <person name="Goolsby J.A."/>
            <person name="Tidwell J."/>
            <person name="Bellgard S.E."/>
            <person name="Bellgard M.I."/>
        </authorList>
    </citation>
    <scope>NUCLEOTIDE SEQUENCE</scope>
    <source>
        <tissue evidence="2">Shoot tissue taken approximately 20 cm above the soil surface</tissue>
    </source>
</reference>
<name>A0A0A9E612_ARUDO</name>
<protein>
    <submittedName>
        <fullName evidence="2">Uncharacterized protein</fullName>
    </submittedName>
</protein>
<dbReference type="EMBL" id="GBRH01203432">
    <property type="protein sequence ID" value="JAD94463.1"/>
    <property type="molecule type" value="Transcribed_RNA"/>
</dbReference>
<feature type="compositionally biased region" description="Polar residues" evidence="1">
    <location>
        <begin position="1"/>
        <end position="11"/>
    </location>
</feature>
<evidence type="ECO:0000256" key="1">
    <source>
        <dbReference type="SAM" id="MobiDB-lite"/>
    </source>
</evidence>